<proteinExistence type="predicted"/>
<dbReference type="AlphaFoldDB" id="A0A7S5L2S9"/>
<evidence type="ECO:0000259" key="1">
    <source>
        <dbReference type="Pfam" id="PF13518"/>
    </source>
</evidence>
<dbReference type="InterPro" id="IPR009057">
    <property type="entry name" value="Homeodomain-like_sf"/>
</dbReference>
<sequence length="131" mass="14903">MPETDEKVMMSLRERYRLELIEAVLASELSLTEAAASMEITPRHCRRLIAQYLQAGPVGLVSQRRGKPSNHRLQVELKARVIHFLKTECQSVGPTQAQRMLITSESINLSVETVRQLMLAEKLWQQTSKTS</sequence>
<name>A0A7S5L2S9_KLEPN</name>
<keyword evidence="2" id="KW-0614">Plasmid</keyword>
<dbReference type="InterPro" id="IPR055247">
    <property type="entry name" value="InsJ-like_HTH"/>
</dbReference>
<organism evidence="2">
    <name type="scientific">Klebsiella pneumoniae</name>
    <dbReference type="NCBI Taxonomy" id="573"/>
    <lineage>
        <taxon>Bacteria</taxon>
        <taxon>Pseudomonadati</taxon>
        <taxon>Pseudomonadota</taxon>
        <taxon>Gammaproteobacteria</taxon>
        <taxon>Enterobacterales</taxon>
        <taxon>Enterobacteriaceae</taxon>
        <taxon>Klebsiella/Raoultella group</taxon>
        <taxon>Klebsiella</taxon>
        <taxon>Klebsiella pneumoniae complex</taxon>
    </lineage>
</organism>
<protein>
    <submittedName>
        <fullName evidence="2">Mobile element protein</fullName>
    </submittedName>
</protein>
<dbReference type="RefSeq" id="WP_044715447.1">
    <property type="nucleotide sequence ID" value="NZ_CP100511.1"/>
</dbReference>
<dbReference type="SUPFAM" id="SSF46689">
    <property type="entry name" value="Homeodomain-like"/>
    <property type="match status" value="1"/>
</dbReference>
<evidence type="ECO:0000313" key="2">
    <source>
        <dbReference type="EMBL" id="QGW58649.1"/>
    </source>
</evidence>
<geneLocation type="plasmid" evidence="2">
    <name>pKpnB199</name>
</geneLocation>
<gene>
    <name evidence="2" type="ORF">pKpnB199_00165</name>
</gene>
<dbReference type="EMBL" id="MK552108">
    <property type="protein sequence ID" value="QGW58649.1"/>
    <property type="molecule type" value="Genomic_DNA"/>
</dbReference>
<dbReference type="Pfam" id="PF13518">
    <property type="entry name" value="HTH_28"/>
    <property type="match status" value="1"/>
</dbReference>
<feature type="domain" description="Insertion element IS150 protein InsJ-like helix-turn-helix" evidence="1">
    <location>
        <begin position="17"/>
        <end position="67"/>
    </location>
</feature>
<reference evidence="2" key="1">
    <citation type="submission" date="2019-02" db="EMBL/GenBank/DDBJ databases">
        <title>Klebsiella pneumoniae strain B199 multidrug resistance plasmid pKpnB199.</title>
        <authorList>
            <person name="Navon-Venezia S."/>
            <person name="Kondratyeva K."/>
            <person name="Gancz A."/>
        </authorList>
    </citation>
    <scope>NUCLEOTIDE SEQUENCE</scope>
    <source>
        <strain evidence="2">B199</strain>
        <plasmid evidence="2">pKpnB199</plasmid>
    </source>
</reference>
<accession>A0A7S5L2S9</accession>